<feature type="transmembrane region" description="Helical" evidence="6">
    <location>
        <begin position="325"/>
        <end position="345"/>
    </location>
</feature>
<feature type="transmembrane region" description="Helical" evidence="6">
    <location>
        <begin position="117"/>
        <end position="143"/>
    </location>
</feature>
<feature type="transmembrane region" description="Helical" evidence="6">
    <location>
        <begin position="155"/>
        <end position="176"/>
    </location>
</feature>
<dbReference type="PROSITE" id="PS50850">
    <property type="entry name" value="MFS"/>
    <property type="match status" value="1"/>
</dbReference>
<protein>
    <submittedName>
        <fullName evidence="8">MFS transporter</fullName>
    </submittedName>
</protein>
<comment type="caution">
    <text evidence="8">The sequence shown here is derived from an EMBL/GenBank/DDBJ whole genome shotgun (WGS) entry which is preliminary data.</text>
</comment>
<keyword evidence="9" id="KW-1185">Reference proteome</keyword>
<dbReference type="InterPro" id="IPR011701">
    <property type="entry name" value="MFS"/>
</dbReference>
<feature type="transmembrane region" description="Helical" evidence="6">
    <location>
        <begin position="262"/>
        <end position="283"/>
    </location>
</feature>
<feature type="transmembrane region" description="Helical" evidence="6">
    <location>
        <begin position="21"/>
        <end position="39"/>
    </location>
</feature>
<keyword evidence="2" id="KW-1003">Cell membrane</keyword>
<dbReference type="EMBL" id="JBEDNQ010000004">
    <property type="protein sequence ID" value="MEQ3551013.1"/>
    <property type="molecule type" value="Genomic_DNA"/>
</dbReference>
<feature type="transmembrane region" description="Helical" evidence="6">
    <location>
        <begin position="295"/>
        <end position="313"/>
    </location>
</feature>
<accession>A0ABV1KCE8</accession>
<dbReference type="Proteomes" id="UP001494902">
    <property type="component" value="Unassembled WGS sequence"/>
</dbReference>
<dbReference type="Pfam" id="PF07690">
    <property type="entry name" value="MFS_1"/>
    <property type="match status" value="1"/>
</dbReference>
<proteinExistence type="predicted"/>
<organism evidence="8 9">
    <name type="scientific">Pseudonocardia nematodicida</name>
    <dbReference type="NCBI Taxonomy" id="1206997"/>
    <lineage>
        <taxon>Bacteria</taxon>
        <taxon>Bacillati</taxon>
        <taxon>Actinomycetota</taxon>
        <taxon>Actinomycetes</taxon>
        <taxon>Pseudonocardiales</taxon>
        <taxon>Pseudonocardiaceae</taxon>
        <taxon>Pseudonocardia</taxon>
    </lineage>
</organism>
<feature type="transmembrane region" description="Helical" evidence="6">
    <location>
        <begin position="357"/>
        <end position="376"/>
    </location>
</feature>
<evidence type="ECO:0000256" key="2">
    <source>
        <dbReference type="ARBA" id="ARBA00022475"/>
    </source>
</evidence>
<evidence type="ECO:0000256" key="6">
    <source>
        <dbReference type="SAM" id="Phobius"/>
    </source>
</evidence>
<dbReference type="InterPro" id="IPR050189">
    <property type="entry name" value="MFS_Efflux_Transporters"/>
</dbReference>
<keyword evidence="4 6" id="KW-1133">Transmembrane helix</keyword>
<dbReference type="Gene3D" id="1.20.1250.20">
    <property type="entry name" value="MFS general substrate transporter like domains"/>
    <property type="match status" value="2"/>
</dbReference>
<evidence type="ECO:0000256" key="5">
    <source>
        <dbReference type="ARBA" id="ARBA00023136"/>
    </source>
</evidence>
<evidence type="ECO:0000256" key="1">
    <source>
        <dbReference type="ARBA" id="ARBA00004651"/>
    </source>
</evidence>
<reference evidence="8 9" key="1">
    <citation type="submission" date="2024-03" db="EMBL/GenBank/DDBJ databases">
        <title>Draft genome sequence of Pseudonocardia nematodicida JCM 31783.</title>
        <authorList>
            <person name="Butdee W."/>
            <person name="Duangmal K."/>
        </authorList>
    </citation>
    <scope>NUCLEOTIDE SEQUENCE [LARGE SCALE GENOMIC DNA]</scope>
    <source>
        <strain evidence="8 9">JCM 31783</strain>
    </source>
</reference>
<dbReference type="PANTHER" id="PTHR43124">
    <property type="entry name" value="PURINE EFFLUX PUMP PBUE"/>
    <property type="match status" value="1"/>
</dbReference>
<dbReference type="InterPro" id="IPR020846">
    <property type="entry name" value="MFS_dom"/>
</dbReference>
<feature type="domain" description="Major facilitator superfamily (MFS) profile" evidence="7">
    <location>
        <begin position="26"/>
        <end position="412"/>
    </location>
</feature>
<evidence type="ECO:0000313" key="9">
    <source>
        <dbReference type="Proteomes" id="UP001494902"/>
    </source>
</evidence>
<name>A0ABV1KCE8_9PSEU</name>
<feature type="transmembrane region" description="Helical" evidence="6">
    <location>
        <begin position="91"/>
        <end position="111"/>
    </location>
</feature>
<evidence type="ECO:0000259" key="7">
    <source>
        <dbReference type="PROSITE" id="PS50850"/>
    </source>
</evidence>
<dbReference type="PANTHER" id="PTHR43124:SF3">
    <property type="entry name" value="CHLORAMPHENICOL EFFLUX PUMP RV0191"/>
    <property type="match status" value="1"/>
</dbReference>
<sequence>MPRFPAGRVPAPDALPRLSRAVAVGTFGVLAIAYGLHGMGRQVFPVLLPGIRADLGFGLGAGGFLATVSTLGVGLAGIPAGYLLARLSRRAVMAVGILVFAGCTVLTAVATGVGDMAVYRALSGVGEALQNVALFAAVGAYFAAHRALALGGLTVAYGIGSFLGPVLGVQLAGALGGWTAPFWVYGMLGLVLVVVVATFVSRRFTEQPEPTSDELPEETVAHVPASLYNRNLVLISITAAIVGVATYGYIALYPTFLQEQLGFGPAATASAAGVFGLGALVALPAGRLADRWDPRVVVAVALVAGAGVGRLLFHGPRDLGGQLGLSFAEGAVAGGVLFVTLHAAMQRAVRPPMAGRASGVFIAAFHVPAAFAGYLFGALVTAAGWAGAALWQLTVLPLAGAAVVLLVDVRRFADAGPAGPAGAE</sequence>
<dbReference type="SUPFAM" id="SSF103473">
    <property type="entry name" value="MFS general substrate transporter"/>
    <property type="match status" value="1"/>
</dbReference>
<dbReference type="RefSeq" id="WP_349298089.1">
    <property type="nucleotide sequence ID" value="NZ_JBEDNQ010000004.1"/>
</dbReference>
<feature type="transmembrane region" description="Helical" evidence="6">
    <location>
        <begin position="232"/>
        <end position="250"/>
    </location>
</feature>
<evidence type="ECO:0000256" key="4">
    <source>
        <dbReference type="ARBA" id="ARBA00022989"/>
    </source>
</evidence>
<feature type="transmembrane region" description="Helical" evidence="6">
    <location>
        <begin position="59"/>
        <end position="84"/>
    </location>
</feature>
<feature type="transmembrane region" description="Helical" evidence="6">
    <location>
        <begin position="382"/>
        <end position="407"/>
    </location>
</feature>
<comment type="subcellular location">
    <subcellularLocation>
        <location evidence="1">Cell membrane</location>
        <topology evidence="1">Multi-pass membrane protein</topology>
    </subcellularLocation>
</comment>
<feature type="transmembrane region" description="Helical" evidence="6">
    <location>
        <begin position="182"/>
        <end position="200"/>
    </location>
</feature>
<evidence type="ECO:0000313" key="8">
    <source>
        <dbReference type="EMBL" id="MEQ3551013.1"/>
    </source>
</evidence>
<gene>
    <name evidence="8" type="ORF">WIS52_11065</name>
</gene>
<dbReference type="InterPro" id="IPR036259">
    <property type="entry name" value="MFS_trans_sf"/>
</dbReference>
<evidence type="ECO:0000256" key="3">
    <source>
        <dbReference type="ARBA" id="ARBA00022692"/>
    </source>
</evidence>
<keyword evidence="5 6" id="KW-0472">Membrane</keyword>
<keyword evidence="3 6" id="KW-0812">Transmembrane</keyword>